<keyword evidence="10" id="KW-1185">Reference proteome</keyword>
<keyword evidence="3" id="KW-0349">Heme</keyword>
<reference evidence="9" key="1">
    <citation type="submission" date="2023-03" db="EMBL/GenBank/DDBJ databases">
        <title>Emydomyces testavorans Genome Sequence.</title>
        <authorList>
            <person name="Hoyer L."/>
        </authorList>
    </citation>
    <scope>NUCLEOTIDE SEQUENCE</scope>
    <source>
        <strain evidence="9">16-2883</strain>
    </source>
</reference>
<evidence type="ECO:0000256" key="8">
    <source>
        <dbReference type="SAM" id="Phobius"/>
    </source>
</evidence>
<keyword evidence="7" id="KW-0503">Monooxygenase</keyword>
<dbReference type="GO" id="GO:0005506">
    <property type="term" value="F:iron ion binding"/>
    <property type="evidence" value="ECO:0007669"/>
    <property type="project" value="InterPro"/>
</dbReference>
<feature type="transmembrane region" description="Helical" evidence="8">
    <location>
        <begin position="115"/>
        <end position="134"/>
    </location>
</feature>
<keyword evidence="8" id="KW-1133">Transmembrane helix</keyword>
<accession>A0AAF0DFP6</accession>
<dbReference type="Pfam" id="PF00067">
    <property type="entry name" value="p450"/>
    <property type="match status" value="1"/>
</dbReference>
<dbReference type="SUPFAM" id="SSF48264">
    <property type="entry name" value="Cytochrome P450"/>
    <property type="match status" value="1"/>
</dbReference>
<dbReference type="InterPro" id="IPR036396">
    <property type="entry name" value="Cyt_P450_sf"/>
</dbReference>
<organism evidence="9 10">
    <name type="scientific">Emydomyces testavorans</name>
    <dbReference type="NCBI Taxonomy" id="2070801"/>
    <lineage>
        <taxon>Eukaryota</taxon>
        <taxon>Fungi</taxon>
        <taxon>Dikarya</taxon>
        <taxon>Ascomycota</taxon>
        <taxon>Pezizomycotina</taxon>
        <taxon>Eurotiomycetes</taxon>
        <taxon>Eurotiomycetidae</taxon>
        <taxon>Onygenales</taxon>
        <taxon>Nannizziopsiaceae</taxon>
        <taxon>Emydomyces</taxon>
    </lineage>
</organism>
<keyword evidence="5" id="KW-0560">Oxidoreductase</keyword>
<sequence length="433" mass="48871">MLPQKYVKWLATQSETILSSVAVRIERNGIHYLPTTADPKSSVQFIDKVIGQALSRNLDVVHPDMYDEIRHVVDEVMGTDVSSWHEINLSETMSTIVDRASTRVLFGLTLCRNGLYLRILRFYIIFMGASTLLIGQLPPWFLRPLVGVLLMIPTAIFKKLMASYIQPSVEERIQNVGENLPDENCSPMACDFVTQSVQCVKKFRLSIMGDVSTYLTEQFLFLAFAAIATTGVAATNIFLDIFSANPHLHLYETLRLEATSVFQSENDWTSPASMKKMTITDSAIRESLRMNTLQSRGLLKQVMPKAGISLPDGTHVPQGTWLGVPVQAVHMDDNHYLAPREYDPLRFARLKEAEGMESKDDLSVRTSLDCAQPSDNPGRFFAARLLKLLIAYIIMHYDVKPLARRLQNYSLGDASIPSFTTKIRVRRRNNVEH</sequence>
<evidence type="ECO:0000256" key="5">
    <source>
        <dbReference type="ARBA" id="ARBA00023002"/>
    </source>
</evidence>
<keyword evidence="6" id="KW-0408">Iron</keyword>
<protein>
    <submittedName>
        <fullName evidence="9">Uncharacterized protein</fullName>
    </submittedName>
</protein>
<evidence type="ECO:0000256" key="3">
    <source>
        <dbReference type="ARBA" id="ARBA00022617"/>
    </source>
</evidence>
<dbReference type="EMBL" id="CP120627">
    <property type="protein sequence ID" value="WEW56960.1"/>
    <property type="molecule type" value="Genomic_DNA"/>
</dbReference>
<evidence type="ECO:0000256" key="6">
    <source>
        <dbReference type="ARBA" id="ARBA00023004"/>
    </source>
</evidence>
<comment type="cofactor">
    <cofactor evidence="1">
        <name>heme</name>
        <dbReference type="ChEBI" id="CHEBI:30413"/>
    </cofactor>
</comment>
<name>A0AAF0DFP6_9EURO</name>
<dbReference type="InterPro" id="IPR001128">
    <property type="entry name" value="Cyt_P450"/>
</dbReference>
<evidence type="ECO:0000256" key="2">
    <source>
        <dbReference type="ARBA" id="ARBA00010617"/>
    </source>
</evidence>
<dbReference type="Proteomes" id="UP001219355">
    <property type="component" value="Chromosome 1"/>
</dbReference>
<comment type="similarity">
    <text evidence="2">Belongs to the cytochrome P450 family.</text>
</comment>
<gene>
    <name evidence="9" type="ORF">PRK78_002419</name>
</gene>
<keyword evidence="8" id="KW-0472">Membrane</keyword>
<dbReference type="Gene3D" id="1.10.630.10">
    <property type="entry name" value="Cytochrome P450"/>
    <property type="match status" value="1"/>
</dbReference>
<dbReference type="GO" id="GO:0004497">
    <property type="term" value="F:monooxygenase activity"/>
    <property type="evidence" value="ECO:0007669"/>
    <property type="project" value="UniProtKB-KW"/>
</dbReference>
<dbReference type="AlphaFoldDB" id="A0AAF0DFP6"/>
<dbReference type="GO" id="GO:0020037">
    <property type="term" value="F:heme binding"/>
    <property type="evidence" value="ECO:0007669"/>
    <property type="project" value="InterPro"/>
</dbReference>
<evidence type="ECO:0000256" key="7">
    <source>
        <dbReference type="ARBA" id="ARBA00023033"/>
    </source>
</evidence>
<evidence type="ECO:0000256" key="1">
    <source>
        <dbReference type="ARBA" id="ARBA00001971"/>
    </source>
</evidence>
<dbReference type="InterPro" id="IPR002403">
    <property type="entry name" value="Cyt_P450_E_grp-IV"/>
</dbReference>
<keyword evidence="8" id="KW-0812">Transmembrane</keyword>
<proteinExistence type="inferred from homology"/>
<dbReference type="GO" id="GO:0016705">
    <property type="term" value="F:oxidoreductase activity, acting on paired donors, with incorporation or reduction of molecular oxygen"/>
    <property type="evidence" value="ECO:0007669"/>
    <property type="project" value="InterPro"/>
</dbReference>
<dbReference type="CDD" id="cd11041">
    <property type="entry name" value="CYP503A1-like"/>
    <property type="match status" value="1"/>
</dbReference>
<keyword evidence="4" id="KW-0479">Metal-binding</keyword>
<evidence type="ECO:0000313" key="10">
    <source>
        <dbReference type="Proteomes" id="UP001219355"/>
    </source>
</evidence>
<evidence type="ECO:0000313" key="9">
    <source>
        <dbReference type="EMBL" id="WEW56960.1"/>
    </source>
</evidence>
<dbReference type="PANTHER" id="PTHR46206:SF1">
    <property type="entry name" value="P450, PUTATIVE (EUROFUNG)-RELATED"/>
    <property type="match status" value="1"/>
</dbReference>
<evidence type="ECO:0000256" key="4">
    <source>
        <dbReference type="ARBA" id="ARBA00022723"/>
    </source>
</evidence>
<dbReference type="PRINTS" id="PR00465">
    <property type="entry name" value="EP450IV"/>
</dbReference>
<dbReference type="PANTHER" id="PTHR46206">
    <property type="entry name" value="CYTOCHROME P450"/>
    <property type="match status" value="1"/>
</dbReference>